<keyword evidence="6" id="KW-0156">Chromatin regulator</keyword>
<gene>
    <name evidence="11" type="ORF">BIW11_03554</name>
</gene>
<keyword evidence="4" id="KW-0678">Repressor</keyword>
<evidence type="ECO:0000256" key="5">
    <source>
        <dbReference type="ARBA" id="ARBA00022801"/>
    </source>
</evidence>
<keyword evidence="5" id="KW-0378">Hydrolase</keyword>
<sequence length="229" mass="25383">MLKHQCVCGHFSEHPEHAGRLQSVWARLQETGLVPRCVRLRSRKATLDELQLAHSEAYTLLLGRIHPSSPPPTSALSGRQRSRTFPEDSRKGGRARHGSRVESEYPQRSGDVVPFDSVIDIQFTDNFSHDAGGHARDVDPRKPRFVVERRSRTPTAPPSGATLAAEASAVVRNYSRCANAPPFLRPPPFSPLACVTTEREAPVWGVGVKLTRCRSAALGRRVRRLSRSL</sequence>
<dbReference type="AlphaFoldDB" id="A0A1V9XJK2"/>
<comment type="subcellular location">
    <subcellularLocation>
        <location evidence="1">Nucleus</location>
    </subcellularLocation>
</comment>
<dbReference type="InParanoid" id="A0A1V9XJK2"/>
<dbReference type="GO" id="GO:0005634">
    <property type="term" value="C:nucleus"/>
    <property type="evidence" value="ECO:0007669"/>
    <property type="project" value="UniProtKB-SubCell"/>
</dbReference>
<dbReference type="PANTHER" id="PTHR45364">
    <property type="entry name" value="HISTONE DEACETYLASE 9-RELATED"/>
    <property type="match status" value="1"/>
</dbReference>
<dbReference type="STRING" id="418985.A0A1V9XJK2"/>
<comment type="caution">
    <text evidence="11">The sequence shown here is derived from an EMBL/GenBank/DDBJ whole genome shotgun (WGS) entry which is preliminary data.</text>
</comment>
<comment type="similarity">
    <text evidence="2">Belongs to the histone deacetylase family. HD type 2 subfamily.</text>
</comment>
<name>A0A1V9XJK2_9ACAR</name>
<evidence type="ECO:0000256" key="2">
    <source>
        <dbReference type="ARBA" id="ARBA00007738"/>
    </source>
</evidence>
<accession>A0A1V9XJK2</accession>
<dbReference type="Proteomes" id="UP000192247">
    <property type="component" value="Unassembled WGS sequence"/>
</dbReference>
<evidence type="ECO:0000256" key="10">
    <source>
        <dbReference type="SAM" id="MobiDB-lite"/>
    </source>
</evidence>
<keyword evidence="12" id="KW-1185">Reference proteome</keyword>
<evidence type="ECO:0000313" key="12">
    <source>
        <dbReference type="Proteomes" id="UP000192247"/>
    </source>
</evidence>
<evidence type="ECO:0000256" key="3">
    <source>
        <dbReference type="ARBA" id="ARBA00012111"/>
    </source>
</evidence>
<evidence type="ECO:0000256" key="6">
    <source>
        <dbReference type="ARBA" id="ARBA00022853"/>
    </source>
</evidence>
<protein>
    <recommendedName>
        <fullName evidence="3">histone deacetylase</fullName>
        <ecNumber evidence="3">3.5.1.98</ecNumber>
    </recommendedName>
</protein>
<dbReference type="PANTHER" id="PTHR45364:SF11">
    <property type="entry name" value="HISTONE DEACETYLASE 9"/>
    <property type="match status" value="1"/>
</dbReference>
<dbReference type="GO" id="GO:0141221">
    <property type="term" value="F:histone deacetylase activity, hydrolytic mechanism"/>
    <property type="evidence" value="ECO:0007669"/>
    <property type="project" value="UniProtKB-EC"/>
</dbReference>
<proteinExistence type="inferred from homology"/>
<reference evidence="11 12" key="1">
    <citation type="journal article" date="2017" name="Gigascience">
        <title>Draft genome of the honey bee ectoparasitic mite, Tropilaelaps mercedesae, is shaped by the parasitic life history.</title>
        <authorList>
            <person name="Dong X."/>
            <person name="Armstrong S.D."/>
            <person name="Xia D."/>
            <person name="Makepeace B.L."/>
            <person name="Darby A.C."/>
            <person name="Kadowaki T."/>
        </authorList>
    </citation>
    <scope>NUCLEOTIDE SEQUENCE [LARGE SCALE GENOMIC DNA]</scope>
    <source>
        <strain evidence="11">Wuxi-XJTLU</strain>
    </source>
</reference>
<feature type="region of interest" description="Disordered" evidence="10">
    <location>
        <begin position="64"/>
        <end position="108"/>
    </location>
</feature>
<dbReference type="Gene3D" id="3.40.800.20">
    <property type="entry name" value="Histone deacetylase domain"/>
    <property type="match status" value="1"/>
</dbReference>
<dbReference type="OrthoDB" id="5232919at2759"/>
<evidence type="ECO:0000256" key="9">
    <source>
        <dbReference type="ARBA" id="ARBA00023242"/>
    </source>
</evidence>
<dbReference type="InterPro" id="IPR023696">
    <property type="entry name" value="Ureohydrolase_dom_sf"/>
</dbReference>
<keyword evidence="8" id="KW-0804">Transcription</keyword>
<evidence type="ECO:0000256" key="4">
    <source>
        <dbReference type="ARBA" id="ARBA00022491"/>
    </source>
</evidence>
<dbReference type="InterPro" id="IPR037138">
    <property type="entry name" value="His_deacetylse_dom_sf"/>
</dbReference>
<evidence type="ECO:0000256" key="1">
    <source>
        <dbReference type="ARBA" id="ARBA00004123"/>
    </source>
</evidence>
<organism evidence="11 12">
    <name type="scientific">Tropilaelaps mercedesae</name>
    <dbReference type="NCBI Taxonomy" id="418985"/>
    <lineage>
        <taxon>Eukaryota</taxon>
        <taxon>Metazoa</taxon>
        <taxon>Ecdysozoa</taxon>
        <taxon>Arthropoda</taxon>
        <taxon>Chelicerata</taxon>
        <taxon>Arachnida</taxon>
        <taxon>Acari</taxon>
        <taxon>Parasitiformes</taxon>
        <taxon>Mesostigmata</taxon>
        <taxon>Gamasina</taxon>
        <taxon>Dermanyssoidea</taxon>
        <taxon>Laelapidae</taxon>
        <taxon>Tropilaelaps</taxon>
    </lineage>
</organism>
<evidence type="ECO:0000256" key="7">
    <source>
        <dbReference type="ARBA" id="ARBA00023015"/>
    </source>
</evidence>
<evidence type="ECO:0000313" key="11">
    <source>
        <dbReference type="EMBL" id="OQR73573.1"/>
    </source>
</evidence>
<dbReference type="EC" id="3.5.1.98" evidence="3"/>
<keyword evidence="7" id="KW-0805">Transcription regulation</keyword>
<keyword evidence="9" id="KW-0539">Nucleus</keyword>
<dbReference type="EMBL" id="MNPL01009699">
    <property type="protein sequence ID" value="OQR73573.1"/>
    <property type="molecule type" value="Genomic_DNA"/>
</dbReference>
<evidence type="ECO:0000256" key="8">
    <source>
        <dbReference type="ARBA" id="ARBA00023163"/>
    </source>
</evidence>
<dbReference type="SUPFAM" id="SSF52768">
    <property type="entry name" value="Arginase/deacetylase"/>
    <property type="match status" value="1"/>
</dbReference>